<reference evidence="13" key="1">
    <citation type="submission" date="2025-08" db="UniProtKB">
        <authorList>
            <consortium name="RefSeq"/>
        </authorList>
    </citation>
    <scope>IDENTIFICATION</scope>
    <source>
        <tissue evidence="13">Whole Larva</tissue>
    </source>
</reference>
<accession>A0ABM1NHU9</accession>
<dbReference type="InterPro" id="IPR033411">
    <property type="entry name" value="Ribonuclease_PIN"/>
</dbReference>
<evidence type="ECO:0000256" key="7">
    <source>
        <dbReference type="ARBA" id="ARBA00023242"/>
    </source>
</evidence>
<evidence type="ECO:0000313" key="13">
    <source>
        <dbReference type="RefSeq" id="XP_017786399.1"/>
    </source>
</evidence>
<protein>
    <recommendedName>
        <fullName evidence="8">RNA-binding protein NOB1</fullName>
    </recommendedName>
</protein>
<dbReference type="SUPFAM" id="SSF144206">
    <property type="entry name" value="NOB1 zinc finger-like"/>
    <property type="match status" value="1"/>
</dbReference>
<evidence type="ECO:0000313" key="12">
    <source>
        <dbReference type="Proteomes" id="UP000695000"/>
    </source>
</evidence>
<comment type="similarity">
    <text evidence="2 8">Belongs to the NOB1 family.</text>
</comment>
<dbReference type="PANTHER" id="PTHR12814:SF2">
    <property type="entry name" value="RNA-BINDING PROTEIN NOB1"/>
    <property type="match status" value="1"/>
</dbReference>
<dbReference type="Pfam" id="PF08772">
    <property type="entry name" value="Zn_ribbon_NOB1"/>
    <property type="match status" value="1"/>
</dbReference>
<evidence type="ECO:0000256" key="9">
    <source>
        <dbReference type="SAM" id="MobiDB-lite"/>
    </source>
</evidence>
<feature type="domain" description="Nin one binding (NOB1) Zn-ribbon-like" evidence="10">
    <location>
        <begin position="280"/>
        <end position="351"/>
    </location>
</feature>
<feature type="region of interest" description="Disordered" evidence="9">
    <location>
        <begin position="401"/>
        <end position="425"/>
    </location>
</feature>
<evidence type="ECO:0000256" key="5">
    <source>
        <dbReference type="ARBA" id="ARBA00022801"/>
    </source>
</evidence>
<dbReference type="CDD" id="cd09876">
    <property type="entry name" value="PIN_Nob1-like"/>
    <property type="match status" value="1"/>
</dbReference>
<dbReference type="InterPro" id="IPR039907">
    <property type="entry name" value="NOB1"/>
</dbReference>
<organism evidence="12 13">
    <name type="scientific">Nicrophorus vespilloides</name>
    <name type="common">Boreal carrion beetle</name>
    <dbReference type="NCBI Taxonomy" id="110193"/>
    <lineage>
        <taxon>Eukaryota</taxon>
        <taxon>Metazoa</taxon>
        <taxon>Ecdysozoa</taxon>
        <taxon>Arthropoda</taxon>
        <taxon>Hexapoda</taxon>
        <taxon>Insecta</taxon>
        <taxon>Pterygota</taxon>
        <taxon>Neoptera</taxon>
        <taxon>Endopterygota</taxon>
        <taxon>Coleoptera</taxon>
        <taxon>Polyphaga</taxon>
        <taxon>Staphyliniformia</taxon>
        <taxon>Silphidae</taxon>
        <taxon>Nicrophorinae</taxon>
        <taxon>Nicrophorus</taxon>
    </lineage>
</organism>
<dbReference type="InterPro" id="IPR036283">
    <property type="entry name" value="NOB1_Zf-like_sf"/>
</dbReference>
<feature type="region of interest" description="Disordered" evidence="9">
    <location>
        <begin position="193"/>
        <end position="231"/>
    </location>
</feature>
<evidence type="ECO:0000259" key="10">
    <source>
        <dbReference type="Pfam" id="PF08772"/>
    </source>
</evidence>
<proteinExistence type="inferred from homology"/>
<comment type="function">
    <text evidence="8">May play a role in mRNA degradation.</text>
</comment>
<feature type="compositionally biased region" description="Acidic residues" evidence="9">
    <location>
        <begin position="203"/>
        <end position="226"/>
    </location>
</feature>
<feature type="domain" description="Ribonuclease PIN" evidence="11">
    <location>
        <begin position="13"/>
        <end position="99"/>
    </location>
</feature>
<evidence type="ECO:0000256" key="4">
    <source>
        <dbReference type="ARBA" id="ARBA00022723"/>
    </source>
</evidence>
<dbReference type="Gene3D" id="6.20.210.10">
    <property type="entry name" value="Nin one binding (NOB1), Zn-ribbon-like"/>
    <property type="match status" value="1"/>
</dbReference>
<keyword evidence="7 8" id="KW-0539">Nucleus</keyword>
<dbReference type="Gene3D" id="3.40.50.1010">
    <property type="entry name" value="5'-nuclease"/>
    <property type="match status" value="1"/>
</dbReference>
<keyword evidence="5" id="KW-0378">Hydrolase</keyword>
<dbReference type="Proteomes" id="UP000695000">
    <property type="component" value="Unplaced"/>
</dbReference>
<evidence type="ECO:0000259" key="11">
    <source>
        <dbReference type="Pfam" id="PF17146"/>
    </source>
</evidence>
<sequence>MVLDSAEKQVEHLVVDTTAFIQNAPLQDVAKKMYTVEEVVSEITNKRQLRRLCVLPYELEVKNVYPENIRVVADFAKKTGDFQCLSGTDIKVIALAYQMEKELVGTDHLRQEPIHQRTIKITTTKQKIDLKEDIAGFYVPGQENKILSAENPKEVTNEVLDEVKNSETGTVDEELKEKFKTLNCNDLEVNDNDNILQVVESKDEYESEEDESKSDEEENESDDDDSWITPSNVQMAKKSIRSEFMDEKHVKVACMTTDFAMQNVLRQMNLNVSALDGRMIKQLKTYILRCYTCFNTTSIMTKKFCPKCGNNTLKRVSCSVDENGKQQIHINARRPLTCKGKKYSMPTIKGGKHSRNPKVAEDQPMPDQRPTRLAKMKTNAMDDDYTAGFSPFVMKDVNSKSAQLRIRPGQEAKQWLGGNRGRPRN</sequence>
<comment type="subcellular location">
    <subcellularLocation>
        <location evidence="1 8">Nucleus</location>
    </subcellularLocation>
</comment>
<evidence type="ECO:0000256" key="3">
    <source>
        <dbReference type="ARBA" id="ARBA00022722"/>
    </source>
</evidence>
<dbReference type="RefSeq" id="XP_017786399.1">
    <property type="nucleotide sequence ID" value="XM_017930910.1"/>
</dbReference>
<evidence type="ECO:0000256" key="6">
    <source>
        <dbReference type="ARBA" id="ARBA00022833"/>
    </source>
</evidence>
<keyword evidence="3" id="KW-0540">Nuclease</keyword>
<dbReference type="PIRSF" id="PIRSF037125">
    <property type="entry name" value="D-site_20S_pre-rRNA_nuclease"/>
    <property type="match status" value="1"/>
</dbReference>
<keyword evidence="6 8" id="KW-0862">Zinc</keyword>
<keyword evidence="12" id="KW-1185">Reference proteome</keyword>
<dbReference type="InterPro" id="IPR017117">
    <property type="entry name" value="Nob1_euk"/>
</dbReference>
<feature type="region of interest" description="Disordered" evidence="9">
    <location>
        <begin position="341"/>
        <end position="369"/>
    </location>
</feature>
<dbReference type="GeneID" id="108569383"/>
<dbReference type="PANTHER" id="PTHR12814">
    <property type="entry name" value="RNA-BINDING PROTEIN NOB1"/>
    <property type="match status" value="1"/>
</dbReference>
<dbReference type="Pfam" id="PF17146">
    <property type="entry name" value="PIN_6"/>
    <property type="match status" value="1"/>
</dbReference>
<gene>
    <name evidence="13" type="primary">LOC108569383</name>
</gene>
<dbReference type="InterPro" id="IPR014881">
    <property type="entry name" value="NOB1_Zn-bd"/>
</dbReference>
<name>A0ABM1NHU9_NICVS</name>
<evidence type="ECO:0000256" key="2">
    <source>
        <dbReference type="ARBA" id="ARBA00005858"/>
    </source>
</evidence>
<evidence type="ECO:0000256" key="1">
    <source>
        <dbReference type="ARBA" id="ARBA00004123"/>
    </source>
</evidence>
<keyword evidence="4 8" id="KW-0479">Metal-binding</keyword>
<evidence type="ECO:0000256" key="8">
    <source>
        <dbReference type="PIRNR" id="PIRNR037125"/>
    </source>
</evidence>